<accession>A0ABN3V5G9</accession>
<keyword evidence="2" id="KW-0503">Monooxygenase</keyword>
<evidence type="ECO:0000313" key="4">
    <source>
        <dbReference type="Proteomes" id="UP001500893"/>
    </source>
</evidence>
<name>A0ABN3V5G9_9ACTN</name>
<sequence length="395" mass="44413">MAERCPYPFPRPTALGIPERLTGIHDEPLVPVVLPSGDEAVLLTRYQDVRQVLTDDRLSRNLDRPDAARISRHNSMFQDPRINPDPPEHTRVRNLVASAFSAARVQRLEPRIHAETDELLDAMERSGGPVDLNEALAFPLPVRVICSLLGVPDEDVALFRHWTSAFLSVSHFPREEIRAAMTEMSRYIAEHISHRRAHPGDDLVSAMIRAHDDEGRLSEYELQWWCRLLLLVGYETTATQLGGGVAMLLSHPEQLRLLRADPALLPNAIEELLRWKLVGSSVSMLRYATDDIELEDCVIKKGTSIIPAADCANQDPDRFFDPRTFDITRSDNPHLTFSLGPHFCIGASLARAELRIATQALLTRFPNLRLAVPAEELKRQEGALLEGFTEIPVTW</sequence>
<dbReference type="PANTHER" id="PTHR46696:SF1">
    <property type="entry name" value="CYTOCHROME P450 YJIB-RELATED"/>
    <property type="match status" value="1"/>
</dbReference>
<protein>
    <submittedName>
        <fullName evidence="3">Cytochrome P450</fullName>
    </submittedName>
</protein>
<keyword evidence="2" id="KW-0479">Metal-binding</keyword>
<dbReference type="EMBL" id="BAAAVM010000119">
    <property type="protein sequence ID" value="GAA2774844.1"/>
    <property type="molecule type" value="Genomic_DNA"/>
</dbReference>
<evidence type="ECO:0000256" key="2">
    <source>
        <dbReference type="RuleBase" id="RU000461"/>
    </source>
</evidence>
<keyword evidence="2" id="KW-0408">Iron</keyword>
<dbReference type="CDD" id="cd11031">
    <property type="entry name" value="Cyp158A-like"/>
    <property type="match status" value="1"/>
</dbReference>
<dbReference type="InterPro" id="IPR036396">
    <property type="entry name" value="Cyt_P450_sf"/>
</dbReference>
<gene>
    <name evidence="3" type="ORF">GCM10010521_61580</name>
</gene>
<keyword evidence="2" id="KW-0349">Heme</keyword>
<dbReference type="Proteomes" id="UP001500893">
    <property type="component" value="Unassembled WGS sequence"/>
</dbReference>
<dbReference type="PRINTS" id="PR00359">
    <property type="entry name" value="BP450"/>
</dbReference>
<keyword evidence="4" id="KW-1185">Reference proteome</keyword>
<organism evidence="3 4">
    <name type="scientific">Streptomyces rameus</name>
    <dbReference type="NCBI Taxonomy" id="68261"/>
    <lineage>
        <taxon>Bacteria</taxon>
        <taxon>Bacillati</taxon>
        <taxon>Actinomycetota</taxon>
        <taxon>Actinomycetes</taxon>
        <taxon>Kitasatosporales</taxon>
        <taxon>Streptomycetaceae</taxon>
        <taxon>Streptomyces</taxon>
    </lineage>
</organism>
<evidence type="ECO:0000313" key="3">
    <source>
        <dbReference type="EMBL" id="GAA2774844.1"/>
    </source>
</evidence>
<keyword evidence="2" id="KW-0560">Oxidoreductase</keyword>
<dbReference type="Pfam" id="PF00067">
    <property type="entry name" value="p450"/>
    <property type="match status" value="1"/>
</dbReference>
<dbReference type="PRINTS" id="PR00385">
    <property type="entry name" value="P450"/>
</dbReference>
<proteinExistence type="inferred from homology"/>
<dbReference type="PROSITE" id="PS00086">
    <property type="entry name" value="CYTOCHROME_P450"/>
    <property type="match status" value="1"/>
</dbReference>
<dbReference type="PANTHER" id="PTHR46696">
    <property type="entry name" value="P450, PUTATIVE (EUROFUNG)-RELATED"/>
    <property type="match status" value="1"/>
</dbReference>
<dbReference type="RefSeq" id="WP_345058136.1">
    <property type="nucleotide sequence ID" value="NZ_BAAAVM010000119.1"/>
</dbReference>
<dbReference type="InterPro" id="IPR002397">
    <property type="entry name" value="Cyt_P450_B"/>
</dbReference>
<dbReference type="SUPFAM" id="SSF48264">
    <property type="entry name" value="Cytochrome P450"/>
    <property type="match status" value="1"/>
</dbReference>
<dbReference type="Gene3D" id="1.10.630.10">
    <property type="entry name" value="Cytochrome P450"/>
    <property type="match status" value="1"/>
</dbReference>
<comment type="similarity">
    <text evidence="1 2">Belongs to the cytochrome P450 family.</text>
</comment>
<dbReference type="InterPro" id="IPR017972">
    <property type="entry name" value="Cyt_P450_CS"/>
</dbReference>
<evidence type="ECO:0000256" key="1">
    <source>
        <dbReference type="ARBA" id="ARBA00010617"/>
    </source>
</evidence>
<reference evidence="3 4" key="1">
    <citation type="journal article" date="2019" name="Int. J. Syst. Evol. Microbiol.">
        <title>The Global Catalogue of Microorganisms (GCM) 10K type strain sequencing project: providing services to taxonomists for standard genome sequencing and annotation.</title>
        <authorList>
            <consortium name="The Broad Institute Genomics Platform"/>
            <consortium name="The Broad Institute Genome Sequencing Center for Infectious Disease"/>
            <person name="Wu L."/>
            <person name="Ma J."/>
        </authorList>
    </citation>
    <scope>NUCLEOTIDE SEQUENCE [LARGE SCALE GENOMIC DNA]</scope>
    <source>
        <strain evidence="3 4">JCM 11574</strain>
    </source>
</reference>
<dbReference type="InterPro" id="IPR001128">
    <property type="entry name" value="Cyt_P450"/>
</dbReference>
<comment type="caution">
    <text evidence="3">The sequence shown here is derived from an EMBL/GenBank/DDBJ whole genome shotgun (WGS) entry which is preliminary data.</text>
</comment>